<evidence type="ECO:0000313" key="11">
    <source>
        <dbReference type="Proteomes" id="UP001190700"/>
    </source>
</evidence>
<dbReference type="GO" id="GO:0031418">
    <property type="term" value="F:L-ascorbic acid binding"/>
    <property type="evidence" value="ECO:0007669"/>
    <property type="project" value="InterPro"/>
</dbReference>
<dbReference type="InterPro" id="IPR005123">
    <property type="entry name" value="Oxoglu/Fe-dep_dioxygenase_dom"/>
</dbReference>
<evidence type="ECO:0000256" key="8">
    <source>
        <dbReference type="SAM" id="Phobius"/>
    </source>
</evidence>
<evidence type="ECO:0000256" key="2">
    <source>
        <dbReference type="ARBA" id="ARBA00004648"/>
    </source>
</evidence>
<dbReference type="PROSITE" id="PS51471">
    <property type="entry name" value="FE2OG_OXY"/>
    <property type="match status" value="1"/>
</dbReference>
<evidence type="ECO:0000256" key="1">
    <source>
        <dbReference type="ARBA" id="ARBA00001961"/>
    </source>
</evidence>
<feature type="transmembrane region" description="Helical" evidence="8">
    <location>
        <begin position="163"/>
        <end position="181"/>
    </location>
</feature>
<dbReference type="SMART" id="SM00702">
    <property type="entry name" value="P4Hc"/>
    <property type="match status" value="1"/>
</dbReference>
<proteinExistence type="predicted"/>
<keyword evidence="6" id="KW-0408">Iron</keyword>
<keyword evidence="5" id="KW-0560">Oxidoreductase</keyword>
<organism evidence="10 11">
    <name type="scientific">Cymbomonas tetramitiformis</name>
    <dbReference type="NCBI Taxonomy" id="36881"/>
    <lineage>
        <taxon>Eukaryota</taxon>
        <taxon>Viridiplantae</taxon>
        <taxon>Chlorophyta</taxon>
        <taxon>Pyramimonadophyceae</taxon>
        <taxon>Pyramimonadales</taxon>
        <taxon>Pyramimonadaceae</taxon>
        <taxon>Cymbomonas</taxon>
    </lineage>
</organism>
<dbReference type="InterPro" id="IPR006620">
    <property type="entry name" value="Pro_4_hyd_alph"/>
</dbReference>
<keyword evidence="8" id="KW-1133">Transmembrane helix</keyword>
<comment type="subcellular location">
    <subcellularLocation>
        <location evidence="2">Endoplasmic reticulum membrane</location>
        <topology evidence="2">Single-pass type II membrane protein</topology>
    </subcellularLocation>
</comment>
<dbReference type="Pfam" id="PF13640">
    <property type="entry name" value="2OG-FeII_Oxy_3"/>
    <property type="match status" value="1"/>
</dbReference>
<gene>
    <name evidence="10" type="ORF">CYMTET_27406</name>
</gene>
<dbReference type="InterPro" id="IPR045054">
    <property type="entry name" value="P4HA-like"/>
</dbReference>
<keyword evidence="11" id="KW-1185">Reference proteome</keyword>
<protein>
    <recommendedName>
        <fullName evidence="9">Fe2OG dioxygenase domain-containing protein</fullName>
    </recommendedName>
</protein>
<dbReference type="GO" id="GO:0004656">
    <property type="term" value="F:procollagen-proline 4-dioxygenase activity"/>
    <property type="evidence" value="ECO:0007669"/>
    <property type="project" value="UniProtKB-EC"/>
</dbReference>
<dbReference type="AlphaFoldDB" id="A0AAE0FQG7"/>
<keyword evidence="3" id="KW-0479">Metal-binding</keyword>
<evidence type="ECO:0000256" key="6">
    <source>
        <dbReference type="ARBA" id="ARBA00023004"/>
    </source>
</evidence>
<dbReference type="GO" id="GO:0005506">
    <property type="term" value="F:iron ion binding"/>
    <property type="evidence" value="ECO:0007669"/>
    <property type="project" value="InterPro"/>
</dbReference>
<evidence type="ECO:0000256" key="3">
    <source>
        <dbReference type="ARBA" id="ARBA00022723"/>
    </source>
</evidence>
<dbReference type="PANTHER" id="PTHR10869:SF226">
    <property type="entry name" value="PROLYL 4-HYDROXYLASE ALPHA SUBUNIT DOMAIN-CONTAINING PROTEIN"/>
    <property type="match status" value="1"/>
</dbReference>
<evidence type="ECO:0000256" key="7">
    <source>
        <dbReference type="ARBA" id="ARBA00049169"/>
    </source>
</evidence>
<name>A0AAE0FQG7_9CHLO</name>
<dbReference type="EMBL" id="LGRX02015022">
    <property type="protein sequence ID" value="KAK3263818.1"/>
    <property type="molecule type" value="Genomic_DNA"/>
</dbReference>
<evidence type="ECO:0000259" key="9">
    <source>
        <dbReference type="PROSITE" id="PS51471"/>
    </source>
</evidence>
<dbReference type="PANTHER" id="PTHR10869">
    <property type="entry name" value="PROLYL 4-HYDROXYLASE ALPHA SUBUNIT"/>
    <property type="match status" value="1"/>
</dbReference>
<comment type="cofactor">
    <cofactor evidence="1">
        <name>L-ascorbate</name>
        <dbReference type="ChEBI" id="CHEBI:38290"/>
    </cofactor>
</comment>
<dbReference type="GO" id="GO:0005789">
    <property type="term" value="C:endoplasmic reticulum membrane"/>
    <property type="evidence" value="ECO:0007669"/>
    <property type="project" value="UniProtKB-SubCell"/>
</dbReference>
<dbReference type="Gene3D" id="2.60.120.620">
    <property type="entry name" value="q2cbj1_9rhob like domain"/>
    <property type="match status" value="1"/>
</dbReference>
<keyword evidence="8" id="KW-0812">Transmembrane</keyword>
<sequence length="344" mass="38051">METSIVYRRSPTFEPAGVTKELQKRSDFRKGFVPGVRRRPTYLQAHTFEETVKRAEDGGTQALDNHIPVDISFPNLSQIHSSPDIFLIEDYLTAEQCEDMIKRAEAKGLEKSPVVYSGWTNDFFELFRLLAFGPAVWCAFPTVNRLMNEQAGTLEVMRSGFSIWGGISALFAGILLGWIKWRENNLQALRTSTSALLDGEGDGDRAYIRQSEVLLKSSSSTFEAPTVIKYDAGGALAPHYDANQAAEVEDANRGGQTLVTLLAYLNDVPQGGETSFPDLNVTVNPKRGSCLMFFPAAADGEFDPRALHEGKAAKQEKWIARIWRHKNNVPPPMGLPANYSSSAS</sequence>
<accession>A0AAE0FQG7</accession>
<keyword evidence="8" id="KW-0472">Membrane</keyword>
<dbReference type="Proteomes" id="UP001190700">
    <property type="component" value="Unassembled WGS sequence"/>
</dbReference>
<comment type="caution">
    <text evidence="10">The sequence shown here is derived from an EMBL/GenBank/DDBJ whole genome shotgun (WGS) entry which is preliminary data.</text>
</comment>
<keyword evidence="4" id="KW-0223">Dioxygenase</keyword>
<feature type="domain" description="Fe2OG dioxygenase" evidence="9">
    <location>
        <begin position="221"/>
        <end position="326"/>
    </location>
</feature>
<reference evidence="10 11" key="1">
    <citation type="journal article" date="2015" name="Genome Biol. Evol.">
        <title>Comparative Genomics of a Bacterivorous Green Alga Reveals Evolutionary Causalities and Consequences of Phago-Mixotrophic Mode of Nutrition.</title>
        <authorList>
            <person name="Burns J.A."/>
            <person name="Paasch A."/>
            <person name="Narechania A."/>
            <person name="Kim E."/>
        </authorList>
    </citation>
    <scope>NUCLEOTIDE SEQUENCE [LARGE SCALE GENOMIC DNA]</scope>
    <source>
        <strain evidence="10 11">PLY_AMNH</strain>
    </source>
</reference>
<evidence type="ECO:0000256" key="4">
    <source>
        <dbReference type="ARBA" id="ARBA00022964"/>
    </source>
</evidence>
<comment type="catalytic activity">
    <reaction evidence="7">
        <text>L-prolyl-[collagen] + 2-oxoglutarate + O2 = trans-4-hydroxy-L-prolyl-[collagen] + succinate + CO2</text>
        <dbReference type="Rhea" id="RHEA:18945"/>
        <dbReference type="Rhea" id="RHEA-COMP:11676"/>
        <dbReference type="Rhea" id="RHEA-COMP:11680"/>
        <dbReference type="ChEBI" id="CHEBI:15379"/>
        <dbReference type="ChEBI" id="CHEBI:16526"/>
        <dbReference type="ChEBI" id="CHEBI:16810"/>
        <dbReference type="ChEBI" id="CHEBI:30031"/>
        <dbReference type="ChEBI" id="CHEBI:50342"/>
        <dbReference type="ChEBI" id="CHEBI:61965"/>
        <dbReference type="EC" id="1.14.11.2"/>
    </reaction>
</comment>
<dbReference type="InterPro" id="IPR044862">
    <property type="entry name" value="Pro_4_hyd_alph_FE2OG_OXY"/>
</dbReference>
<evidence type="ECO:0000256" key="5">
    <source>
        <dbReference type="ARBA" id="ARBA00023002"/>
    </source>
</evidence>
<evidence type="ECO:0000313" key="10">
    <source>
        <dbReference type="EMBL" id="KAK3263818.1"/>
    </source>
</evidence>